<dbReference type="Pfam" id="PF00149">
    <property type="entry name" value="Metallophos"/>
    <property type="match status" value="1"/>
</dbReference>
<protein>
    <recommendedName>
        <fullName evidence="1">Calcineurin-like phosphoesterase domain-containing protein</fullName>
    </recommendedName>
</protein>
<organism evidence="2 3">
    <name type="scientific">Cochliobolus sativus (strain ND90Pr / ATCC 201652)</name>
    <name type="common">Common root rot and spot blotch fungus</name>
    <name type="synonym">Bipolaris sorokiniana</name>
    <dbReference type="NCBI Taxonomy" id="665912"/>
    <lineage>
        <taxon>Eukaryota</taxon>
        <taxon>Fungi</taxon>
        <taxon>Dikarya</taxon>
        <taxon>Ascomycota</taxon>
        <taxon>Pezizomycotina</taxon>
        <taxon>Dothideomycetes</taxon>
        <taxon>Pleosporomycetidae</taxon>
        <taxon>Pleosporales</taxon>
        <taxon>Pleosporineae</taxon>
        <taxon>Pleosporaceae</taxon>
        <taxon>Bipolaris</taxon>
    </lineage>
</organism>
<reference evidence="2 3" key="1">
    <citation type="journal article" date="2012" name="PLoS Pathog.">
        <title>Diverse lifestyles and strategies of plant pathogenesis encoded in the genomes of eighteen Dothideomycetes fungi.</title>
        <authorList>
            <person name="Ohm R.A."/>
            <person name="Feau N."/>
            <person name="Henrissat B."/>
            <person name="Schoch C.L."/>
            <person name="Horwitz B.A."/>
            <person name="Barry K.W."/>
            <person name="Condon B.J."/>
            <person name="Copeland A.C."/>
            <person name="Dhillon B."/>
            <person name="Glaser F."/>
            <person name="Hesse C.N."/>
            <person name="Kosti I."/>
            <person name="LaButti K."/>
            <person name="Lindquist E.A."/>
            <person name="Lucas S."/>
            <person name="Salamov A.A."/>
            <person name="Bradshaw R.E."/>
            <person name="Ciuffetti L."/>
            <person name="Hamelin R.C."/>
            <person name="Kema G.H.J."/>
            <person name="Lawrence C."/>
            <person name="Scott J.A."/>
            <person name="Spatafora J.W."/>
            <person name="Turgeon B.G."/>
            <person name="de Wit P.J.G.M."/>
            <person name="Zhong S."/>
            <person name="Goodwin S.B."/>
            <person name="Grigoriev I.V."/>
        </authorList>
    </citation>
    <scope>NUCLEOTIDE SEQUENCE [LARGE SCALE GENOMIC DNA]</scope>
    <source>
        <strain evidence="3">ND90Pr / ATCC 201652</strain>
    </source>
</reference>
<sequence>MVFYVHRSRGLYITINMLICTCLVTSTQHKMPKRSICHISSSSSWLKDPEKRVWIDYDRPLSTPVRFLILSDTHGADLPSNLPPCDVLLHCGDLTEDGTPESIFAALRNVGNMEAKLRLVIAGNHDISLEKGYWVSQGGAESDSERAQALFNPECGTNQHGITFLSEGTHTFNLPCGAVFKIYASPYTPGCGTSAKNAGTETSIIPENVDIVMTHGPPKYILDETAGDSAGCEHLRNAIVRVKPRLHCFGHIHIPREGWIYQAHRLAYKDPAKLESGGSELIANIFKDWVGSNQARKRGFKCLSPGAAQDFRASKQQTLCVNGAMESKKGKLEHLSWFVTLDLPVRR</sequence>
<dbReference type="GeneID" id="19138324"/>
<dbReference type="AlphaFoldDB" id="M2SEF8"/>
<dbReference type="InterPro" id="IPR051693">
    <property type="entry name" value="UPF0046_metallophosphoest"/>
</dbReference>
<dbReference type="RefSeq" id="XP_007698726.1">
    <property type="nucleotide sequence ID" value="XM_007700536.1"/>
</dbReference>
<dbReference type="HOGENOM" id="CLU_041441_2_1_1"/>
<gene>
    <name evidence="2" type="ORF">COCSADRAFT_354891</name>
</gene>
<evidence type="ECO:0000313" key="2">
    <source>
        <dbReference type="EMBL" id="EMD65638.1"/>
    </source>
</evidence>
<dbReference type="GO" id="GO:0016787">
    <property type="term" value="F:hydrolase activity"/>
    <property type="evidence" value="ECO:0007669"/>
    <property type="project" value="InterPro"/>
</dbReference>
<dbReference type="KEGG" id="bsc:COCSADRAFT_354891"/>
<name>M2SEF8_COCSN</name>
<dbReference type="eggNOG" id="KOG3947">
    <property type="taxonomic scope" value="Eukaryota"/>
</dbReference>
<dbReference type="PANTHER" id="PTHR12905">
    <property type="entry name" value="METALLOPHOSPHOESTERASE"/>
    <property type="match status" value="1"/>
</dbReference>
<dbReference type="SUPFAM" id="SSF56300">
    <property type="entry name" value="Metallo-dependent phosphatases"/>
    <property type="match status" value="1"/>
</dbReference>
<feature type="domain" description="Calcineurin-like phosphoesterase" evidence="1">
    <location>
        <begin position="66"/>
        <end position="255"/>
    </location>
</feature>
<dbReference type="InterPro" id="IPR004843">
    <property type="entry name" value="Calcineurin-like_PHP"/>
</dbReference>
<dbReference type="InterPro" id="IPR029052">
    <property type="entry name" value="Metallo-depent_PP-like"/>
</dbReference>
<dbReference type="OrthoDB" id="630188at2759"/>
<dbReference type="Gene3D" id="3.60.21.10">
    <property type="match status" value="1"/>
</dbReference>
<dbReference type="CDD" id="cd07379">
    <property type="entry name" value="MPP_239FB"/>
    <property type="match status" value="1"/>
</dbReference>
<dbReference type="PANTHER" id="PTHR12905:SF0">
    <property type="entry name" value="CALCINEURIN-LIKE PHOSPHOESTERASE DOMAIN-CONTAINING PROTEIN"/>
    <property type="match status" value="1"/>
</dbReference>
<proteinExistence type="predicted"/>
<dbReference type="EMBL" id="KB445641">
    <property type="protein sequence ID" value="EMD65638.1"/>
    <property type="molecule type" value="Genomic_DNA"/>
</dbReference>
<dbReference type="OMA" id="SRPRMHC"/>
<evidence type="ECO:0000313" key="3">
    <source>
        <dbReference type="Proteomes" id="UP000016934"/>
    </source>
</evidence>
<keyword evidence="3" id="KW-1185">Reference proteome</keyword>
<evidence type="ECO:0000259" key="1">
    <source>
        <dbReference type="Pfam" id="PF00149"/>
    </source>
</evidence>
<dbReference type="Proteomes" id="UP000016934">
    <property type="component" value="Unassembled WGS sequence"/>
</dbReference>
<accession>M2SEF8</accession>
<reference evidence="3" key="2">
    <citation type="journal article" date="2013" name="PLoS Genet.">
        <title>Comparative genome structure, secondary metabolite, and effector coding capacity across Cochliobolus pathogens.</title>
        <authorList>
            <person name="Condon B.J."/>
            <person name="Leng Y."/>
            <person name="Wu D."/>
            <person name="Bushley K.E."/>
            <person name="Ohm R.A."/>
            <person name="Otillar R."/>
            <person name="Martin J."/>
            <person name="Schackwitz W."/>
            <person name="Grimwood J."/>
            <person name="MohdZainudin N."/>
            <person name="Xue C."/>
            <person name="Wang R."/>
            <person name="Manning V.A."/>
            <person name="Dhillon B."/>
            <person name="Tu Z.J."/>
            <person name="Steffenson B.J."/>
            <person name="Salamov A."/>
            <person name="Sun H."/>
            <person name="Lowry S."/>
            <person name="LaButti K."/>
            <person name="Han J."/>
            <person name="Copeland A."/>
            <person name="Lindquist E."/>
            <person name="Barry K."/>
            <person name="Schmutz J."/>
            <person name="Baker S.E."/>
            <person name="Ciuffetti L.M."/>
            <person name="Grigoriev I.V."/>
            <person name="Zhong S."/>
            <person name="Turgeon B.G."/>
        </authorList>
    </citation>
    <scope>NUCLEOTIDE SEQUENCE [LARGE SCALE GENOMIC DNA]</scope>
    <source>
        <strain evidence="3">ND90Pr / ATCC 201652</strain>
    </source>
</reference>